<organism evidence="1 2">
    <name type="scientific">Araneus ventricosus</name>
    <name type="common">Orbweaver spider</name>
    <name type="synonym">Epeira ventricosa</name>
    <dbReference type="NCBI Taxonomy" id="182803"/>
    <lineage>
        <taxon>Eukaryota</taxon>
        <taxon>Metazoa</taxon>
        <taxon>Ecdysozoa</taxon>
        <taxon>Arthropoda</taxon>
        <taxon>Chelicerata</taxon>
        <taxon>Arachnida</taxon>
        <taxon>Araneae</taxon>
        <taxon>Araneomorphae</taxon>
        <taxon>Entelegynae</taxon>
        <taxon>Araneoidea</taxon>
        <taxon>Araneidae</taxon>
        <taxon>Araneus</taxon>
    </lineage>
</organism>
<dbReference type="EMBL" id="BGPR01103151">
    <property type="protein sequence ID" value="GBM65377.1"/>
    <property type="molecule type" value="Genomic_DNA"/>
</dbReference>
<dbReference type="Proteomes" id="UP000499080">
    <property type="component" value="Unassembled WGS sequence"/>
</dbReference>
<name>A0A4Y2HJ90_ARAVE</name>
<protein>
    <submittedName>
        <fullName evidence="1">Uncharacterized protein</fullName>
    </submittedName>
</protein>
<proteinExistence type="predicted"/>
<evidence type="ECO:0000313" key="1">
    <source>
        <dbReference type="EMBL" id="GBM65377.1"/>
    </source>
</evidence>
<feature type="non-terminal residue" evidence="1">
    <location>
        <position position="72"/>
    </location>
</feature>
<keyword evidence="2" id="KW-1185">Reference proteome</keyword>
<sequence length="72" mass="8494">MLGDFDETWLAYLKYGRGICPKPVLRECEEKASKIRKTNFMRAEFDETWYIRSSLAYLKYGRVYALNQSSGK</sequence>
<reference evidence="1 2" key="1">
    <citation type="journal article" date="2019" name="Sci. Rep.">
        <title>Orb-weaving spider Araneus ventricosus genome elucidates the spidroin gene catalogue.</title>
        <authorList>
            <person name="Kono N."/>
            <person name="Nakamura H."/>
            <person name="Ohtoshi R."/>
            <person name="Moran D.A.P."/>
            <person name="Shinohara A."/>
            <person name="Yoshida Y."/>
            <person name="Fujiwara M."/>
            <person name="Mori M."/>
            <person name="Tomita M."/>
            <person name="Arakawa K."/>
        </authorList>
    </citation>
    <scope>NUCLEOTIDE SEQUENCE [LARGE SCALE GENOMIC DNA]</scope>
</reference>
<gene>
    <name evidence="1" type="ORF">AVEN_83803_1</name>
</gene>
<comment type="caution">
    <text evidence="1">The sequence shown here is derived from an EMBL/GenBank/DDBJ whole genome shotgun (WGS) entry which is preliminary data.</text>
</comment>
<accession>A0A4Y2HJ90</accession>
<dbReference type="AlphaFoldDB" id="A0A4Y2HJ90"/>
<evidence type="ECO:0000313" key="2">
    <source>
        <dbReference type="Proteomes" id="UP000499080"/>
    </source>
</evidence>